<evidence type="ECO:0000313" key="2">
    <source>
        <dbReference type="Proteomes" id="UP000076502"/>
    </source>
</evidence>
<reference evidence="1 2" key="1">
    <citation type="submission" date="2015-07" db="EMBL/GenBank/DDBJ databases">
        <title>The genome of Dufourea novaeangliae.</title>
        <authorList>
            <person name="Pan H."/>
            <person name="Kapheim K."/>
        </authorList>
    </citation>
    <scope>NUCLEOTIDE SEQUENCE [LARGE SCALE GENOMIC DNA]</scope>
    <source>
        <strain evidence="1">0120121106</strain>
        <tissue evidence="1">Whole body</tissue>
    </source>
</reference>
<name>A0A154PDQ6_DUFNO</name>
<proteinExistence type="predicted"/>
<accession>A0A154PDQ6</accession>
<gene>
    <name evidence="1" type="ORF">WN55_01029</name>
</gene>
<organism evidence="1 2">
    <name type="scientific">Dufourea novaeangliae</name>
    <name type="common">Sweat bee</name>
    <dbReference type="NCBI Taxonomy" id="178035"/>
    <lineage>
        <taxon>Eukaryota</taxon>
        <taxon>Metazoa</taxon>
        <taxon>Ecdysozoa</taxon>
        <taxon>Arthropoda</taxon>
        <taxon>Hexapoda</taxon>
        <taxon>Insecta</taxon>
        <taxon>Pterygota</taxon>
        <taxon>Neoptera</taxon>
        <taxon>Endopterygota</taxon>
        <taxon>Hymenoptera</taxon>
        <taxon>Apocrita</taxon>
        <taxon>Aculeata</taxon>
        <taxon>Apoidea</taxon>
        <taxon>Anthophila</taxon>
        <taxon>Halictidae</taxon>
        <taxon>Rophitinae</taxon>
        <taxon>Dufourea</taxon>
    </lineage>
</organism>
<protein>
    <submittedName>
        <fullName evidence="1">Uncharacterized protein</fullName>
    </submittedName>
</protein>
<dbReference type="EMBL" id="KQ434879">
    <property type="protein sequence ID" value="KZC09992.1"/>
    <property type="molecule type" value="Genomic_DNA"/>
</dbReference>
<keyword evidence="2" id="KW-1185">Reference proteome</keyword>
<sequence length="78" mass="8544">MVAITLRGKERQRTRGILNESGHFKAAFYLNSSGTLNSVALRKGKGKMVWESNKAGMDYIGQRITRTNTSGVAISALQ</sequence>
<dbReference type="Proteomes" id="UP000076502">
    <property type="component" value="Unassembled WGS sequence"/>
</dbReference>
<evidence type="ECO:0000313" key="1">
    <source>
        <dbReference type="EMBL" id="KZC09992.1"/>
    </source>
</evidence>
<dbReference type="AlphaFoldDB" id="A0A154PDQ6"/>